<evidence type="ECO:0000256" key="11">
    <source>
        <dbReference type="PROSITE-ProRule" id="PRU01032"/>
    </source>
</evidence>
<dbReference type="InterPro" id="IPR015366">
    <property type="entry name" value="S53_propep"/>
</dbReference>
<evidence type="ECO:0000313" key="15">
    <source>
        <dbReference type="EMBL" id="OAQ69170.1"/>
    </source>
</evidence>
<evidence type="ECO:0000259" key="14">
    <source>
        <dbReference type="PROSITE" id="PS51695"/>
    </source>
</evidence>
<feature type="active site" description="Charge relay system" evidence="11">
    <location>
        <position position="323"/>
    </location>
</feature>
<keyword evidence="7 11" id="KW-0378">Hydrolase</keyword>
<feature type="binding site" evidence="11">
    <location>
        <position position="638"/>
    </location>
    <ligand>
        <name>Ca(2+)</name>
        <dbReference type="ChEBI" id="CHEBI:29108"/>
    </ligand>
</feature>
<accession>A0A179FVE7</accession>
<evidence type="ECO:0000256" key="2">
    <source>
        <dbReference type="ARBA" id="ARBA00002451"/>
    </source>
</evidence>
<dbReference type="SMART" id="SM00944">
    <property type="entry name" value="Pro-kuma_activ"/>
    <property type="match status" value="1"/>
</dbReference>
<reference evidence="15 16" key="1">
    <citation type="journal article" date="2016" name="PLoS Pathog.">
        <title>Biosynthesis of antibiotic leucinostatins in bio-control fungus Purpureocillium lilacinum and their inhibition on phytophthora revealed by genome mining.</title>
        <authorList>
            <person name="Wang G."/>
            <person name="Liu Z."/>
            <person name="Lin R."/>
            <person name="Li E."/>
            <person name="Mao Z."/>
            <person name="Ling J."/>
            <person name="Yang Y."/>
            <person name="Yin W.B."/>
            <person name="Xie B."/>
        </authorList>
    </citation>
    <scope>NUCLEOTIDE SEQUENCE [LARGE SCALE GENOMIC DNA]</scope>
    <source>
        <strain evidence="15">170</strain>
    </source>
</reference>
<evidence type="ECO:0000256" key="5">
    <source>
        <dbReference type="ARBA" id="ARBA00022670"/>
    </source>
</evidence>
<evidence type="ECO:0000256" key="6">
    <source>
        <dbReference type="ARBA" id="ARBA00022723"/>
    </source>
</evidence>
<dbReference type="GeneID" id="28848494"/>
<feature type="region of interest" description="Disordered" evidence="12">
    <location>
        <begin position="295"/>
        <end position="320"/>
    </location>
</feature>
<feature type="signal peptide" evidence="13">
    <location>
        <begin position="1"/>
        <end position="21"/>
    </location>
</feature>
<dbReference type="EMBL" id="LSBJ02000003">
    <property type="protein sequence ID" value="OAQ69170.1"/>
    <property type="molecule type" value="Genomic_DNA"/>
</dbReference>
<keyword evidence="5 11" id="KW-0645">Protease</keyword>
<feature type="binding site" evidence="11">
    <location>
        <position position="656"/>
    </location>
    <ligand>
        <name>Ca(2+)</name>
        <dbReference type="ChEBI" id="CHEBI:29108"/>
    </ligand>
</feature>
<dbReference type="GO" id="GO:0004252">
    <property type="term" value="F:serine-type endopeptidase activity"/>
    <property type="evidence" value="ECO:0007669"/>
    <property type="project" value="UniProtKB-UniRule"/>
</dbReference>
<dbReference type="PANTHER" id="PTHR14218:SF19">
    <property type="entry name" value="SERINE PROTEASE AORO, PUTATIVE (AFU_ORTHOLOGUE AFUA_6G10250)-RELATED"/>
    <property type="match status" value="1"/>
</dbReference>
<comment type="subcellular location">
    <subcellularLocation>
        <location evidence="3">Secreted</location>
        <location evidence="3">Extracellular space</location>
    </subcellularLocation>
</comment>
<organism evidence="15 16">
    <name type="scientific">Pochonia chlamydosporia 170</name>
    <dbReference type="NCBI Taxonomy" id="1380566"/>
    <lineage>
        <taxon>Eukaryota</taxon>
        <taxon>Fungi</taxon>
        <taxon>Dikarya</taxon>
        <taxon>Ascomycota</taxon>
        <taxon>Pezizomycotina</taxon>
        <taxon>Sordariomycetes</taxon>
        <taxon>Hypocreomycetidae</taxon>
        <taxon>Hypocreales</taxon>
        <taxon>Clavicipitaceae</taxon>
        <taxon>Pochonia</taxon>
    </lineage>
</organism>
<gene>
    <name evidence="15" type="ORF">VFPPC_05277</name>
</gene>
<dbReference type="CDD" id="cd04056">
    <property type="entry name" value="Peptidases_S53"/>
    <property type="match status" value="1"/>
</dbReference>
<dbReference type="InterPro" id="IPR030400">
    <property type="entry name" value="Sedolisin_dom"/>
</dbReference>
<evidence type="ECO:0000256" key="4">
    <source>
        <dbReference type="ARBA" id="ARBA00012462"/>
    </source>
</evidence>
<evidence type="ECO:0000256" key="12">
    <source>
        <dbReference type="SAM" id="MobiDB-lite"/>
    </source>
</evidence>
<keyword evidence="10" id="KW-0865">Zymogen</keyword>
<keyword evidence="9 11" id="KW-0106">Calcium</keyword>
<sequence length="679" mass="74256">MVQLVMRAAIVVALSAASALALPSNNYVLHEARNPTPTGQLNTHHQWKRGNRIHPDAVIPLRIGLTQSNLDLAHDKLMSVSNPDSEHFGKHLTEDEVHALFAPSDDTVTAVHSWLVDMGINRTEIRRYTNKGWLALDVPVSKAEELFQTQYHEHEHDGTLKIGCDKYHVPKHLSQHIDYIIPGVKLSPVMVKRSVEDKSLEKRITPQNKKNWKPKKIPPHESFWKPPPPSKLPPDLQDCARNFTAVCYRALYQIPSFSIPVPGHQPAVYEIGDTYSQDDINSYFHKYTPYIHNGTHPTLQSVDGAQAPVPSNSPQNGGESDIDIDIVQSLVWPQSMLLYQVDDIYYSTQSNLSGFLNTFLDALDGSYCHKTDFGITGDSPGIDPSYPDARPGGYNKPEMCGTYKPAHVVSISYGESELDVPKNYMQRQCNEFLKLGLQGTTVLVSSGDYGVGIGPGADACLSGSGQTNTIYNPGNPVACPYLTSVGATQLNPGTTIQDAEAALQTPLGPGSEFFASSGGFSNYFPIPDYQKSAVQSYFSKHDPGHPYYIANADASNIGENGGLYNRAGRGIPDISANGANFRAFTNGTNFHWFGTSLAAPLWNAIITLINQERALIGKKPVGFINPVLYKNTAALTDITLGSNPNCGSSGFSAVPGWDPVTGLGTPKFEKLLELWLRLP</sequence>
<feature type="chain" id="PRO_5008102054" description="tripeptidyl-peptidase II" evidence="13">
    <location>
        <begin position="22"/>
        <end position="679"/>
    </location>
</feature>
<dbReference type="GO" id="GO:0006508">
    <property type="term" value="P:proteolysis"/>
    <property type="evidence" value="ECO:0007669"/>
    <property type="project" value="UniProtKB-KW"/>
</dbReference>
<dbReference type="PROSITE" id="PS51695">
    <property type="entry name" value="SEDOLISIN"/>
    <property type="match status" value="1"/>
</dbReference>
<comment type="catalytic activity">
    <reaction evidence="1">
        <text>Release of an N-terminal tripeptide from a polypeptide.</text>
        <dbReference type="EC" id="3.4.14.10"/>
    </reaction>
</comment>
<protein>
    <recommendedName>
        <fullName evidence="4">tripeptidyl-peptidase II</fullName>
        <ecNumber evidence="4">3.4.14.10</ecNumber>
    </recommendedName>
</protein>
<dbReference type="GO" id="GO:0046872">
    <property type="term" value="F:metal ion binding"/>
    <property type="evidence" value="ECO:0007669"/>
    <property type="project" value="UniProtKB-UniRule"/>
</dbReference>
<dbReference type="InterPro" id="IPR000209">
    <property type="entry name" value="Peptidase_S8/S53_dom"/>
</dbReference>
<dbReference type="InterPro" id="IPR036852">
    <property type="entry name" value="Peptidase_S8/S53_dom_sf"/>
</dbReference>
<dbReference type="AlphaFoldDB" id="A0A179FVE7"/>
<evidence type="ECO:0000256" key="9">
    <source>
        <dbReference type="ARBA" id="ARBA00022837"/>
    </source>
</evidence>
<feature type="active site" description="Charge relay system" evidence="11">
    <location>
        <position position="319"/>
    </location>
</feature>
<dbReference type="Pfam" id="PF09286">
    <property type="entry name" value="Pro-kuma_activ"/>
    <property type="match status" value="1"/>
</dbReference>
<dbReference type="KEGG" id="pchm:VFPPC_05277"/>
<evidence type="ECO:0000313" key="16">
    <source>
        <dbReference type="Proteomes" id="UP000078397"/>
    </source>
</evidence>
<dbReference type="CDD" id="cd11377">
    <property type="entry name" value="Pro-peptidase_S53"/>
    <property type="match status" value="1"/>
</dbReference>
<dbReference type="STRING" id="1380566.A0A179FVE7"/>
<evidence type="ECO:0000256" key="7">
    <source>
        <dbReference type="ARBA" id="ARBA00022801"/>
    </source>
</evidence>
<feature type="active site" description="Charge relay system" evidence="11">
    <location>
        <position position="596"/>
    </location>
</feature>
<dbReference type="RefSeq" id="XP_018146020.1">
    <property type="nucleotide sequence ID" value="XM_018284500.1"/>
</dbReference>
<dbReference type="GO" id="GO:0008240">
    <property type="term" value="F:tripeptidyl-peptidase activity"/>
    <property type="evidence" value="ECO:0007669"/>
    <property type="project" value="UniProtKB-EC"/>
</dbReference>
<dbReference type="Gene3D" id="3.40.50.200">
    <property type="entry name" value="Peptidase S8/S53 domain"/>
    <property type="match status" value="1"/>
</dbReference>
<dbReference type="OrthoDB" id="409122at2759"/>
<feature type="binding site" evidence="11">
    <location>
        <position position="658"/>
    </location>
    <ligand>
        <name>Ca(2+)</name>
        <dbReference type="ChEBI" id="CHEBI:29108"/>
    </ligand>
</feature>
<dbReference type="PANTHER" id="PTHR14218">
    <property type="entry name" value="PROTEASE S8 TRIPEPTIDYL PEPTIDASE I CLN2"/>
    <property type="match status" value="1"/>
</dbReference>
<dbReference type="EC" id="3.4.14.10" evidence="4"/>
<keyword evidence="6 11" id="KW-0479">Metal-binding</keyword>
<dbReference type="SUPFAM" id="SSF52743">
    <property type="entry name" value="Subtilisin-like"/>
    <property type="match status" value="1"/>
</dbReference>
<keyword evidence="13" id="KW-0732">Signal</keyword>
<evidence type="ECO:0000256" key="8">
    <source>
        <dbReference type="ARBA" id="ARBA00022825"/>
    </source>
</evidence>
<feature type="binding site" evidence="11">
    <location>
        <position position="637"/>
    </location>
    <ligand>
        <name>Ca(2+)</name>
        <dbReference type="ChEBI" id="CHEBI:29108"/>
    </ligand>
</feature>
<feature type="region of interest" description="Disordered" evidence="12">
    <location>
        <begin position="208"/>
        <end position="229"/>
    </location>
</feature>
<dbReference type="Proteomes" id="UP000078397">
    <property type="component" value="Unassembled WGS sequence"/>
</dbReference>
<keyword evidence="16" id="KW-1185">Reference proteome</keyword>
<proteinExistence type="predicted"/>
<dbReference type="SUPFAM" id="SSF54897">
    <property type="entry name" value="Protease propeptides/inhibitors"/>
    <property type="match status" value="1"/>
</dbReference>
<evidence type="ECO:0000256" key="13">
    <source>
        <dbReference type="SAM" id="SignalP"/>
    </source>
</evidence>
<feature type="domain" description="Peptidase S53" evidence="14">
    <location>
        <begin position="242"/>
        <end position="678"/>
    </location>
</feature>
<comment type="function">
    <text evidence="2">Secreted tripeptidyl-peptidase which degrades proteins at acidic pHs and is involved in virulence.</text>
</comment>
<name>A0A179FVE7_METCM</name>
<dbReference type="Pfam" id="PF00082">
    <property type="entry name" value="Peptidase_S8"/>
    <property type="match status" value="1"/>
</dbReference>
<keyword evidence="8 11" id="KW-0720">Serine protease</keyword>
<comment type="cofactor">
    <cofactor evidence="11">
        <name>Ca(2+)</name>
        <dbReference type="ChEBI" id="CHEBI:29108"/>
    </cofactor>
    <text evidence="11">Binds 1 Ca(2+) ion per subunit.</text>
</comment>
<evidence type="ECO:0000256" key="3">
    <source>
        <dbReference type="ARBA" id="ARBA00004239"/>
    </source>
</evidence>
<evidence type="ECO:0000256" key="1">
    <source>
        <dbReference type="ARBA" id="ARBA00001910"/>
    </source>
</evidence>
<dbReference type="InterPro" id="IPR050819">
    <property type="entry name" value="Tripeptidyl-peptidase_I"/>
</dbReference>
<feature type="compositionally biased region" description="Polar residues" evidence="12">
    <location>
        <begin position="295"/>
        <end position="318"/>
    </location>
</feature>
<comment type="caution">
    <text evidence="15">The sequence shown here is derived from an EMBL/GenBank/DDBJ whole genome shotgun (WGS) entry which is preliminary data.</text>
</comment>
<dbReference type="GO" id="GO:0005576">
    <property type="term" value="C:extracellular region"/>
    <property type="evidence" value="ECO:0007669"/>
    <property type="project" value="UniProtKB-SubCell"/>
</dbReference>
<evidence type="ECO:0000256" key="10">
    <source>
        <dbReference type="ARBA" id="ARBA00023145"/>
    </source>
</evidence>